<sequence>MSRKRSAPDTVLIDEESVDAIHEPIVNAIKEACDQTRGRLTRLHETLNKPQQPAFNVREQILANARILWPILEGKRKCADGKPNPSPRATPQMEVVVHGAGDAVQAAVLRSGMADYCPEVDGIKKYIFT</sequence>
<protein>
    <submittedName>
        <fullName evidence="1">Uncharacterized protein</fullName>
    </submittedName>
</protein>
<organism evidence="1 2">
    <name type="scientific">Friedmanniomyces simplex</name>
    <dbReference type="NCBI Taxonomy" id="329884"/>
    <lineage>
        <taxon>Eukaryota</taxon>
        <taxon>Fungi</taxon>
        <taxon>Dikarya</taxon>
        <taxon>Ascomycota</taxon>
        <taxon>Pezizomycotina</taxon>
        <taxon>Dothideomycetes</taxon>
        <taxon>Dothideomycetidae</taxon>
        <taxon>Mycosphaerellales</taxon>
        <taxon>Teratosphaeriaceae</taxon>
        <taxon>Friedmanniomyces</taxon>
    </lineage>
</organism>
<dbReference type="OrthoDB" id="3828488at2759"/>
<dbReference type="EMBL" id="NAJQ01000017">
    <property type="protein sequence ID" value="TKA83095.1"/>
    <property type="molecule type" value="Genomic_DNA"/>
</dbReference>
<gene>
    <name evidence="1" type="ORF">B0A55_00941</name>
</gene>
<proteinExistence type="predicted"/>
<evidence type="ECO:0000313" key="1">
    <source>
        <dbReference type="EMBL" id="TKA83095.1"/>
    </source>
</evidence>
<dbReference type="AlphaFoldDB" id="A0A4U0Y649"/>
<keyword evidence="2" id="KW-1185">Reference proteome</keyword>
<dbReference type="Proteomes" id="UP000309340">
    <property type="component" value="Unassembled WGS sequence"/>
</dbReference>
<name>A0A4U0Y649_9PEZI</name>
<accession>A0A4U0Y649</accession>
<evidence type="ECO:0000313" key="2">
    <source>
        <dbReference type="Proteomes" id="UP000309340"/>
    </source>
</evidence>
<reference evidence="1 2" key="1">
    <citation type="submission" date="2017-03" db="EMBL/GenBank/DDBJ databases">
        <title>Genomes of endolithic fungi from Antarctica.</title>
        <authorList>
            <person name="Coleine C."/>
            <person name="Masonjones S."/>
            <person name="Stajich J.E."/>
        </authorList>
    </citation>
    <scope>NUCLEOTIDE SEQUENCE [LARGE SCALE GENOMIC DNA]</scope>
    <source>
        <strain evidence="1 2">CCFEE 5184</strain>
    </source>
</reference>
<comment type="caution">
    <text evidence="1">The sequence shown here is derived from an EMBL/GenBank/DDBJ whole genome shotgun (WGS) entry which is preliminary data.</text>
</comment>